<dbReference type="RefSeq" id="WP_266269893.1">
    <property type="nucleotide sequence ID" value="NZ_JAPJUH010000004.1"/>
</dbReference>
<reference evidence="2" key="1">
    <citation type="submission" date="2022-11" db="EMBL/GenBank/DDBJ databases">
        <authorList>
            <person name="Graham C."/>
            <person name="Newman J.D."/>
        </authorList>
    </citation>
    <scope>NUCLEOTIDE SEQUENCE</scope>
    <source>
        <strain evidence="2">DSM 19486</strain>
    </source>
</reference>
<gene>
    <name evidence="2" type="ORF">OQZ29_13740</name>
</gene>
<name>A0A9X3DGN7_9SPHI</name>
<evidence type="ECO:0008006" key="4">
    <source>
        <dbReference type="Google" id="ProtNLM"/>
    </source>
</evidence>
<evidence type="ECO:0000313" key="2">
    <source>
        <dbReference type="EMBL" id="MCX3265815.1"/>
    </source>
</evidence>
<sequence length="212" mass="23780">MKQLLMFCLIAYAGVAMAQKEMSEDIQQVLKSQKFAFLATKVEKKPGTNGSSGYNFDVPNYSNVNPSTASIQTSLSITSQDGRFPVAETDRYYRLASGDGSYFTAYNINNKISRDKKLALDGKVFLAQNESTLQLGKINNKEIDYQLLTTPEFKVKSIKQKKNKTIITYKIKNGDFFKTVFLEVDQDGNAIFQDEATADSRLYVYGHVVGLK</sequence>
<proteinExistence type="predicted"/>
<evidence type="ECO:0000313" key="3">
    <source>
        <dbReference type="Proteomes" id="UP001142592"/>
    </source>
</evidence>
<dbReference type="EMBL" id="JAPJUH010000004">
    <property type="protein sequence ID" value="MCX3265815.1"/>
    <property type="molecule type" value="Genomic_DNA"/>
</dbReference>
<keyword evidence="3" id="KW-1185">Reference proteome</keyword>
<protein>
    <recommendedName>
        <fullName evidence="4">Outer membrane lipoprotein carrier protein LolA</fullName>
    </recommendedName>
</protein>
<comment type="caution">
    <text evidence="2">The sequence shown here is derived from an EMBL/GenBank/DDBJ whole genome shotgun (WGS) entry which is preliminary data.</text>
</comment>
<organism evidence="2 3">
    <name type="scientific">Pedobacter agri</name>
    <dbReference type="NCBI Taxonomy" id="454586"/>
    <lineage>
        <taxon>Bacteria</taxon>
        <taxon>Pseudomonadati</taxon>
        <taxon>Bacteroidota</taxon>
        <taxon>Sphingobacteriia</taxon>
        <taxon>Sphingobacteriales</taxon>
        <taxon>Sphingobacteriaceae</taxon>
        <taxon>Pedobacter</taxon>
    </lineage>
</organism>
<accession>A0A9X3DGN7</accession>
<dbReference type="Proteomes" id="UP001142592">
    <property type="component" value="Unassembled WGS sequence"/>
</dbReference>
<keyword evidence="1" id="KW-0732">Signal</keyword>
<feature type="chain" id="PRO_5040803777" description="Outer membrane lipoprotein carrier protein LolA" evidence="1">
    <location>
        <begin position="19"/>
        <end position="212"/>
    </location>
</feature>
<evidence type="ECO:0000256" key="1">
    <source>
        <dbReference type="SAM" id="SignalP"/>
    </source>
</evidence>
<dbReference type="AlphaFoldDB" id="A0A9X3DGN7"/>
<feature type="signal peptide" evidence="1">
    <location>
        <begin position="1"/>
        <end position="18"/>
    </location>
</feature>